<evidence type="ECO:0000313" key="1">
    <source>
        <dbReference type="EMBL" id="CDY52955.1"/>
    </source>
</evidence>
<reference evidence="1 2" key="1">
    <citation type="journal article" date="2014" name="Science">
        <title>Plant genetics. Early allopolyploid evolution in the post-Neolithic Brassica napus oilseed genome.</title>
        <authorList>
            <person name="Chalhoub B."/>
            <person name="Denoeud F."/>
            <person name="Liu S."/>
            <person name="Parkin I.A."/>
            <person name="Tang H."/>
            <person name="Wang X."/>
            <person name="Chiquet J."/>
            <person name="Belcram H."/>
            <person name="Tong C."/>
            <person name="Samans B."/>
            <person name="Correa M."/>
            <person name="Da Silva C."/>
            <person name="Just J."/>
            <person name="Falentin C."/>
            <person name="Koh C.S."/>
            <person name="Le Clainche I."/>
            <person name="Bernard M."/>
            <person name="Bento P."/>
            <person name="Noel B."/>
            <person name="Labadie K."/>
            <person name="Alberti A."/>
            <person name="Charles M."/>
            <person name="Arnaud D."/>
            <person name="Guo H."/>
            <person name="Daviaud C."/>
            <person name="Alamery S."/>
            <person name="Jabbari K."/>
            <person name="Zhao M."/>
            <person name="Edger P.P."/>
            <person name="Chelaifa H."/>
            <person name="Tack D."/>
            <person name="Lassalle G."/>
            <person name="Mestiri I."/>
            <person name="Schnel N."/>
            <person name="Le Paslier M.C."/>
            <person name="Fan G."/>
            <person name="Renault V."/>
            <person name="Bayer P.E."/>
            <person name="Golicz A.A."/>
            <person name="Manoli S."/>
            <person name="Lee T.H."/>
            <person name="Thi V.H."/>
            <person name="Chalabi S."/>
            <person name="Hu Q."/>
            <person name="Fan C."/>
            <person name="Tollenaere R."/>
            <person name="Lu Y."/>
            <person name="Battail C."/>
            <person name="Shen J."/>
            <person name="Sidebottom C.H."/>
            <person name="Wang X."/>
            <person name="Canaguier A."/>
            <person name="Chauveau A."/>
            <person name="Berard A."/>
            <person name="Deniot G."/>
            <person name="Guan M."/>
            <person name="Liu Z."/>
            <person name="Sun F."/>
            <person name="Lim Y.P."/>
            <person name="Lyons E."/>
            <person name="Town C.D."/>
            <person name="Bancroft I."/>
            <person name="Wang X."/>
            <person name="Meng J."/>
            <person name="Ma J."/>
            <person name="Pires J.C."/>
            <person name="King G.J."/>
            <person name="Brunel D."/>
            <person name="Delourme R."/>
            <person name="Renard M."/>
            <person name="Aury J.M."/>
            <person name="Adams K.L."/>
            <person name="Batley J."/>
            <person name="Snowdon R.J."/>
            <person name="Tost J."/>
            <person name="Edwards D."/>
            <person name="Zhou Y."/>
            <person name="Hua W."/>
            <person name="Sharpe A.G."/>
            <person name="Paterson A.H."/>
            <person name="Guan C."/>
            <person name="Wincker P."/>
        </authorList>
    </citation>
    <scope>NUCLEOTIDE SEQUENCE [LARGE SCALE GENOMIC DNA]</scope>
    <source>
        <strain evidence="2">cv. Darmor-bzh</strain>
    </source>
</reference>
<dbReference type="Gramene" id="CDY52955">
    <property type="protein sequence ID" value="CDY52955"/>
    <property type="gene ID" value="GSBRNA2T00008221001"/>
</dbReference>
<proteinExistence type="predicted"/>
<dbReference type="EMBL" id="LK033145">
    <property type="protein sequence ID" value="CDY52955.1"/>
    <property type="molecule type" value="Genomic_DNA"/>
</dbReference>
<gene>
    <name evidence="1" type="primary">BnaC03g77930D</name>
    <name evidence="1" type="ORF">GSBRNA2T00008221001</name>
</gene>
<evidence type="ECO:0000313" key="2">
    <source>
        <dbReference type="Proteomes" id="UP000028999"/>
    </source>
</evidence>
<accession>A0A078IPJ2</accession>
<dbReference type="PaxDb" id="3708-A0A078IPJ2"/>
<dbReference type="Proteomes" id="UP000028999">
    <property type="component" value="Unassembled WGS sequence"/>
</dbReference>
<keyword evidence="2" id="KW-1185">Reference proteome</keyword>
<dbReference type="AlphaFoldDB" id="A0A078IPJ2"/>
<protein>
    <submittedName>
        <fullName evidence="1">BnaC03g77930D protein</fullName>
    </submittedName>
</protein>
<sequence length="23" mass="2664">MDDINLIQQAQRHQLVPLSPPIH</sequence>
<organism evidence="1 2">
    <name type="scientific">Brassica napus</name>
    <name type="common">Rape</name>
    <dbReference type="NCBI Taxonomy" id="3708"/>
    <lineage>
        <taxon>Eukaryota</taxon>
        <taxon>Viridiplantae</taxon>
        <taxon>Streptophyta</taxon>
        <taxon>Embryophyta</taxon>
        <taxon>Tracheophyta</taxon>
        <taxon>Spermatophyta</taxon>
        <taxon>Magnoliopsida</taxon>
        <taxon>eudicotyledons</taxon>
        <taxon>Gunneridae</taxon>
        <taxon>Pentapetalae</taxon>
        <taxon>rosids</taxon>
        <taxon>malvids</taxon>
        <taxon>Brassicales</taxon>
        <taxon>Brassicaceae</taxon>
        <taxon>Brassiceae</taxon>
        <taxon>Brassica</taxon>
    </lineage>
</organism>
<name>A0A078IPJ2_BRANA</name>